<dbReference type="PANTHER" id="PTHR22930:SF259">
    <property type="entry name" value="OS08G0106900 PROTEIN"/>
    <property type="match status" value="1"/>
</dbReference>
<dbReference type="EMBL" id="JANJYJ010000007">
    <property type="protein sequence ID" value="KAK3198700.1"/>
    <property type="molecule type" value="Genomic_DNA"/>
</dbReference>
<evidence type="ECO:0000256" key="6">
    <source>
        <dbReference type="ARBA" id="ARBA00022801"/>
    </source>
</evidence>
<dbReference type="GO" id="GO:0004518">
    <property type="term" value="F:nuclease activity"/>
    <property type="evidence" value="ECO:0007669"/>
    <property type="project" value="UniProtKB-KW"/>
</dbReference>
<evidence type="ECO:0000256" key="5">
    <source>
        <dbReference type="ARBA" id="ARBA00022723"/>
    </source>
</evidence>
<evidence type="ECO:0000256" key="3">
    <source>
        <dbReference type="ARBA" id="ARBA00006958"/>
    </source>
</evidence>
<dbReference type="GO" id="GO:0016787">
    <property type="term" value="F:hydrolase activity"/>
    <property type="evidence" value="ECO:0007669"/>
    <property type="project" value="UniProtKB-KW"/>
</dbReference>
<sequence>MQTSTFHKKVWTSISDELFAEMGKRVIVQKLKSKFNRLRKKHREFSYLIKHTGFGWDPVANTVTSSNEVWADYIKKCIGAIDGTHVAAWPPARKQTSYCGRKVVISQNVMCACNFDKMFTFVYTGWEDIANDSRVFVDVLRREENQFPFPNEGYSNMSGFLAPYRGERYHLRDYRGSTRAPRGPTELFTYIHSSLRNVIERYFSVLKARFPILKLMPNYLPRRQ</sequence>
<dbReference type="Pfam" id="PF13359">
    <property type="entry name" value="DDE_Tnp_4"/>
    <property type="match status" value="1"/>
</dbReference>
<comment type="similarity">
    <text evidence="3">Belongs to the HARBI1 family.</text>
</comment>
<feature type="domain" description="Myb/SANT-like" evidence="8">
    <location>
        <begin position="3"/>
        <end position="73"/>
    </location>
</feature>
<evidence type="ECO:0000256" key="7">
    <source>
        <dbReference type="ARBA" id="ARBA00023242"/>
    </source>
</evidence>
<evidence type="ECO:0000256" key="4">
    <source>
        <dbReference type="ARBA" id="ARBA00022722"/>
    </source>
</evidence>
<organism evidence="10 11">
    <name type="scientific">Dipteronia sinensis</name>
    <dbReference type="NCBI Taxonomy" id="43782"/>
    <lineage>
        <taxon>Eukaryota</taxon>
        <taxon>Viridiplantae</taxon>
        <taxon>Streptophyta</taxon>
        <taxon>Embryophyta</taxon>
        <taxon>Tracheophyta</taxon>
        <taxon>Spermatophyta</taxon>
        <taxon>Magnoliopsida</taxon>
        <taxon>eudicotyledons</taxon>
        <taxon>Gunneridae</taxon>
        <taxon>Pentapetalae</taxon>
        <taxon>rosids</taxon>
        <taxon>malvids</taxon>
        <taxon>Sapindales</taxon>
        <taxon>Sapindaceae</taxon>
        <taxon>Hippocastanoideae</taxon>
        <taxon>Acereae</taxon>
        <taxon>Dipteronia</taxon>
    </lineage>
</organism>
<dbReference type="Proteomes" id="UP001281410">
    <property type="component" value="Unassembled WGS sequence"/>
</dbReference>
<evidence type="ECO:0000256" key="2">
    <source>
        <dbReference type="ARBA" id="ARBA00004123"/>
    </source>
</evidence>
<evidence type="ECO:0000259" key="8">
    <source>
        <dbReference type="Pfam" id="PF12776"/>
    </source>
</evidence>
<dbReference type="InterPro" id="IPR027806">
    <property type="entry name" value="HARBI1_dom"/>
</dbReference>
<dbReference type="GO" id="GO:0005634">
    <property type="term" value="C:nucleus"/>
    <property type="evidence" value="ECO:0007669"/>
    <property type="project" value="UniProtKB-SubCell"/>
</dbReference>
<dbReference type="InterPro" id="IPR045249">
    <property type="entry name" value="HARBI1-like"/>
</dbReference>
<keyword evidence="6" id="KW-0378">Hydrolase</keyword>
<accession>A0AAE0DZF1</accession>
<dbReference type="InterPro" id="IPR024752">
    <property type="entry name" value="Myb/SANT-like_dom"/>
</dbReference>
<keyword evidence="5" id="KW-0479">Metal-binding</keyword>
<evidence type="ECO:0008006" key="12">
    <source>
        <dbReference type="Google" id="ProtNLM"/>
    </source>
</evidence>
<evidence type="ECO:0000313" key="10">
    <source>
        <dbReference type="EMBL" id="KAK3198700.1"/>
    </source>
</evidence>
<evidence type="ECO:0000313" key="11">
    <source>
        <dbReference type="Proteomes" id="UP001281410"/>
    </source>
</evidence>
<proteinExistence type="inferred from homology"/>
<keyword evidence="11" id="KW-1185">Reference proteome</keyword>
<evidence type="ECO:0000259" key="9">
    <source>
        <dbReference type="Pfam" id="PF13359"/>
    </source>
</evidence>
<feature type="domain" description="DDE Tnp4" evidence="9">
    <location>
        <begin position="81"/>
        <end position="214"/>
    </location>
</feature>
<comment type="cofactor">
    <cofactor evidence="1">
        <name>a divalent metal cation</name>
        <dbReference type="ChEBI" id="CHEBI:60240"/>
    </cofactor>
</comment>
<comment type="caution">
    <text evidence="10">The sequence shown here is derived from an EMBL/GenBank/DDBJ whole genome shotgun (WGS) entry which is preliminary data.</text>
</comment>
<protein>
    <recommendedName>
        <fullName evidence="12">Myb/SANT-like domain-containing protein</fullName>
    </recommendedName>
</protein>
<dbReference type="Pfam" id="PF12776">
    <property type="entry name" value="Myb_DNA-bind_3"/>
    <property type="match status" value="1"/>
</dbReference>
<dbReference type="PANTHER" id="PTHR22930">
    <property type="match status" value="1"/>
</dbReference>
<reference evidence="10" key="1">
    <citation type="journal article" date="2023" name="Plant J.">
        <title>Genome sequences and population genomics provide insights into the demographic history, inbreeding, and mutation load of two 'living fossil' tree species of Dipteronia.</title>
        <authorList>
            <person name="Feng Y."/>
            <person name="Comes H.P."/>
            <person name="Chen J."/>
            <person name="Zhu S."/>
            <person name="Lu R."/>
            <person name="Zhang X."/>
            <person name="Li P."/>
            <person name="Qiu J."/>
            <person name="Olsen K.M."/>
            <person name="Qiu Y."/>
        </authorList>
    </citation>
    <scope>NUCLEOTIDE SEQUENCE</scope>
    <source>
        <strain evidence="10">NBL</strain>
    </source>
</reference>
<comment type="subcellular location">
    <subcellularLocation>
        <location evidence="2">Nucleus</location>
    </subcellularLocation>
</comment>
<keyword evidence="4" id="KW-0540">Nuclease</keyword>
<name>A0AAE0DZF1_9ROSI</name>
<dbReference type="AlphaFoldDB" id="A0AAE0DZF1"/>
<evidence type="ECO:0000256" key="1">
    <source>
        <dbReference type="ARBA" id="ARBA00001968"/>
    </source>
</evidence>
<dbReference type="GO" id="GO:0046872">
    <property type="term" value="F:metal ion binding"/>
    <property type="evidence" value="ECO:0007669"/>
    <property type="project" value="UniProtKB-KW"/>
</dbReference>
<gene>
    <name evidence="10" type="ORF">Dsin_022115</name>
</gene>
<keyword evidence="7" id="KW-0539">Nucleus</keyword>